<evidence type="ECO:0000313" key="2">
    <source>
        <dbReference type="Proteomes" id="UP000828390"/>
    </source>
</evidence>
<keyword evidence="2" id="KW-1185">Reference proteome</keyword>
<reference evidence="1" key="2">
    <citation type="submission" date="2020-11" db="EMBL/GenBank/DDBJ databases">
        <authorList>
            <person name="McCartney M.A."/>
            <person name="Auch B."/>
            <person name="Kono T."/>
            <person name="Mallez S."/>
            <person name="Becker A."/>
            <person name="Gohl D.M."/>
            <person name="Silverstein K.A.T."/>
            <person name="Koren S."/>
            <person name="Bechman K.B."/>
            <person name="Herman A."/>
            <person name="Abrahante J.E."/>
            <person name="Garbe J."/>
        </authorList>
    </citation>
    <scope>NUCLEOTIDE SEQUENCE</scope>
    <source>
        <strain evidence="1">Duluth1</strain>
        <tissue evidence="1">Whole animal</tissue>
    </source>
</reference>
<protein>
    <submittedName>
        <fullName evidence="1">Uncharacterized protein</fullName>
    </submittedName>
</protein>
<evidence type="ECO:0000313" key="1">
    <source>
        <dbReference type="EMBL" id="KAH3723857.1"/>
    </source>
</evidence>
<name>A0A9D4CFA3_DREPO</name>
<organism evidence="1 2">
    <name type="scientific">Dreissena polymorpha</name>
    <name type="common">Zebra mussel</name>
    <name type="synonym">Mytilus polymorpha</name>
    <dbReference type="NCBI Taxonomy" id="45954"/>
    <lineage>
        <taxon>Eukaryota</taxon>
        <taxon>Metazoa</taxon>
        <taxon>Spiralia</taxon>
        <taxon>Lophotrochozoa</taxon>
        <taxon>Mollusca</taxon>
        <taxon>Bivalvia</taxon>
        <taxon>Autobranchia</taxon>
        <taxon>Heteroconchia</taxon>
        <taxon>Euheterodonta</taxon>
        <taxon>Imparidentia</taxon>
        <taxon>Neoheterodontei</taxon>
        <taxon>Myida</taxon>
        <taxon>Dreissenoidea</taxon>
        <taxon>Dreissenidae</taxon>
        <taxon>Dreissena</taxon>
    </lineage>
</organism>
<dbReference type="AlphaFoldDB" id="A0A9D4CFA3"/>
<reference evidence="1" key="1">
    <citation type="journal article" date="2019" name="bioRxiv">
        <title>The Genome of the Zebra Mussel, Dreissena polymorpha: A Resource for Invasive Species Research.</title>
        <authorList>
            <person name="McCartney M.A."/>
            <person name="Auch B."/>
            <person name="Kono T."/>
            <person name="Mallez S."/>
            <person name="Zhang Y."/>
            <person name="Obille A."/>
            <person name="Becker A."/>
            <person name="Abrahante J.E."/>
            <person name="Garbe J."/>
            <person name="Badalamenti J.P."/>
            <person name="Herman A."/>
            <person name="Mangelson H."/>
            <person name="Liachko I."/>
            <person name="Sullivan S."/>
            <person name="Sone E.D."/>
            <person name="Koren S."/>
            <person name="Silverstein K.A.T."/>
            <person name="Beckman K.B."/>
            <person name="Gohl D.M."/>
        </authorList>
    </citation>
    <scope>NUCLEOTIDE SEQUENCE</scope>
    <source>
        <strain evidence="1">Duluth1</strain>
        <tissue evidence="1">Whole animal</tissue>
    </source>
</reference>
<dbReference type="Proteomes" id="UP000828390">
    <property type="component" value="Unassembled WGS sequence"/>
</dbReference>
<proteinExistence type="predicted"/>
<comment type="caution">
    <text evidence="1">The sequence shown here is derived from an EMBL/GenBank/DDBJ whole genome shotgun (WGS) entry which is preliminary data.</text>
</comment>
<gene>
    <name evidence="1" type="ORF">DPMN_049652</name>
</gene>
<dbReference type="EMBL" id="JAIWYP010000012">
    <property type="protein sequence ID" value="KAH3723857.1"/>
    <property type="molecule type" value="Genomic_DNA"/>
</dbReference>
<accession>A0A9D4CFA3</accession>
<sequence length="60" mass="6878">MHPVVCSWDCLKIKVAQSVDLELKGQSWLKMAVDTILVKLQQVTAWEISLIYYKRPESGT</sequence>